<feature type="DNA-binding region" description="H-T-H motif" evidence="2">
    <location>
        <begin position="38"/>
        <end position="57"/>
    </location>
</feature>
<dbReference type="Proteomes" id="UP000054623">
    <property type="component" value="Unassembled WGS sequence"/>
</dbReference>
<dbReference type="EMBL" id="LOCK01000028">
    <property type="protein sequence ID" value="KTE90971.1"/>
    <property type="molecule type" value="Genomic_DNA"/>
</dbReference>
<dbReference type="GO" id="GO:0003677">
    <property type="term" value="F:DNA binding"/>
    <property type="evidence" value="ECO:0007669"/>
    <property type="project" value="UniProtKB-UniRule"/>
</dbReference>
<keyword evidence="1 2" id="KW-0238">DNA-binding</keyword>
<dbReference type="InterPro" id="IPR050624">
    <property type="entry name" value="HTH-type_Tx_Regulator"/>
</dbReference>
<evidence type="ECO:0000256" key="2">
    <source>
        <dbReference type="PROSITE-ProRule" id="PRU00335"/>
    </source>
</evidence>
<reference evidence="5 6" key="2">
    <citation type="submission" date="2015-12" db="EMBL/GenBank/DDBJ databases">
        <title>Draft Genome Sequence of Desulfitobacterium hafniense Strain DH, a Sulfate-reducing Bacterium Isolated from Paddy Soils.</title>
        <authorList>
            <person name="Bao P."/>
            <person name="Zhang X."/>
            <person name="Li G."/>
        </authorList>
    </citation>
    <scope>NUCLEOTIDE SEQUENCE [LARGE SCALE GENOMIC DNA]</scope>
    <source>
        <strain evidence="5 6">DH</strain>
    </source>
</reference>
<gene>
    <name evidence="5" type="ORF">AT727_05065</name>
    <name evidence="4" type="ORF">DPCES_1698</name>
</gene>
<organism evidence="4">
    <name type="scientific">Desulfitobacterium hafniense</name>
    <name type="common">Desulfitobacterium frappieri</name>
    <dbReference type="NCBI Taxonomy" id="49338"/>
    <lineage>
        <taxon>Bacteria</taxon>
        <taxon>Bacillati</taxon>
        <taxon>Bacillota</taxon>
        <taxon>Clostridia</taxon>
        <taxon>Eubacteriales</taxon>
        <taxon>Desulfitobacteriaceae</taxon>
        <taxon>Desulfitobacterium</taxon>
    </lineage>
</organism>
<dbReference type="SUPFAM" id="SSF46689">
    <property type="entry name" value="Homeodomain-like"/>
    <property type="match status" value="1"/>
</dbReference>
<evidence type="ECO:0000313" key="4">
    <source>
        <dbReference type="EMBL" id="CDX01585.1"/>
    </source>
</evidence>
<dbReference type="SUPFAM" id="SSF48498">
    <property type="entry name" value="Tetracyclin repressor-like, C-terminal domain"/>
    <property type="match status" value="1"/>
</dbReference>
<reference evidence="4" key="1">
    <citation type="submission" date="2014-07" db="EMBL/GenBank/DDBJ databases">
        <authorList>
            <person name="Hornung V.Bastian."/>
        </authorList>
    </citation>
    <scope>NUCLEOTIDE SEQUENCE</scope>
    <source>
        <strain evidence="4">PCE-S</strain>
    </source>
</reference>
<dbReference type="RefSeq" id="WP_005811472.1">
    <property type="nucleotide sequence ID" value="NZ_CABKQQ010000033.1"/>
</dbReference>
<dbReference type="Pfam" id="PF00440">
    <property type="entry name" value="TetR_N"/>
    <property type="match status" value="1"/>
</dbReference>
<dbReference type="PROSITE" id="PS50977">
    <property type="entry name" value="HTH_TETR_2"/>
    <property type="match status" value="1"/>
</dbReference>
<accession>A0A098AZQ2</accession>
<dbReference type="PATRIC" id="fig|49338.4.peg.1822"/>
<dbReference type="InterPro" id="IPR036271">
    <property type="entry name" value="Tet_transcr_reg_TetR-rel_C_sf"/>
</dbReference>
<dbReference type="OMA" id="VNFCLRA"/>
<dbReference type="AlphaFoldDB" id="A0A098AZQ2"/>
<evidence type="ECO:0000313" key="5">
    <source>
        <dbReference type="EMBL" id="KTE90971.1"/>
    </source>
</evidence>
<dbReference type="EMBL" id="LK996017">
    <property type="protein sequence ID" value="CDX01585.1"/>
    <property type="molecule type" value="Genomic_DNA"/>
</dbReference>
<dbReference type="InterPro" id="IPR009057">
    <property type="entry name" value="Homeodomain-like_sf"/>
</dbReference>
<proteinExistence type="predicted"/>
<dbReference type="InterPro" id="IPR001647">
    <property type="entry name" value="HTH_TetR"/>
</dbReference>
<feature type="domain" description="HTH tetR-type" evidence="3">
    <location>
        <begin position="14"/>
        <end position="75"/>
    </location>
</feature>
<sequence>MVYNKTDRVLEKQELRRKRIIKAAKEILSEEEEIGKVSIKSIARRAGIATGTFYLYFTDKESLVDMIVKEIYAELLAKIKQERAQYTDTFAKLQASMEVCIRLFLKEKYLAKILLEQFPQIHTALNTKYADIEEDLIRLTKIDLDELMAERLIPRQDTNVTATAFVGTFREVILAWIGKGEPQDIELAYQTLIDYNMRGIGRYKIDEELFNH</sequence>
<protein>
    <submittedName>
        <fullName evidence="5">TetR family transcriptional regulator</fullName>
    </submittedName>
    <submittedName>
        <fullName evidence="4">Transcriptional regulator, TetR</fullName>
    </submittedName>
</protein>
<dbReference type="PANTHER" id="PTHR43479:SF11">
    <property type="entry name" value="ACREF_ENVCD OPERON REPRESSOR-RELATED"/>
    <property type="match status" value="1"/>
</dbReference>
<dbReference type="Gene3D" id="1.10.357.10">
    <property type="entry name" value="Tetracycline Repressor, domain 2"/>
    <property type="match status" value="1"/>
</dbReference>
<dbReference type="OrthoDB" id="13453at2"/>
<evidence type="ECO:0000259" key="3">
    <source>
        <dbReference type="PROSITE" id="PS50977"/>
    </source>
</evidence>
<dbReference type="Gene3D" id="1.10.10.60">
    <property type="entry name" value="Homeodomain-like"/>
    <property type="match status" value="1"/>
</dbReference>
<dbReference type="PANTHER" id="PTHR43479">
    <property type="entry name" value="ACREF/ENVCD OPERON REPRESSOR-RELATED"/>
    <property type="match status" value="1"/>
</dbReference>
<name>A0A098AZQ2_DESHA</name>
<evidence type="ECO:0000256" key="1">
    <source>
        <dbReference type="ARBA" id="ARBA00023125"/>
    </source>
</evidence>
<evidence type="ECO:0000313" key="6">
    <source>
        <dbReference type="Proteomes" id="UP000054623"/>
    </source>
</evidence>